<comment type="cofactor">
    <cofactor evidence="1">
        <name>heme b</name>
        <dbReference type="ChEBI" id="CHEBI:60344"/>
    </cofactor>
</comment>
<keyword evidence="20" id="KW-1185">Reference proteome</keyword>
<keyword evidence="10" id="KW-0521">NADP</keyword>
<dbReference type="PROSITE" id="PS51384">
    <property type="entry name" value="FAD_FR"/>
    <property type="match status" value="1"/>
</dbReference>
<feature type="domain" description="FAD-binding FR-type" evidence="18">
    <location>
        <begin position="165"/>
        <end position="266"/>
    </location>
</feature>
<dbReference type="PRINTS" id="PR00410">
    <property type="entry name" value="PHEHYDRXLASE"/>
</dbReference>
<dbReference type="CDD" id="cd08922">
    <property type="entry name" value="FHb-globin"/>
    <property type="match status" value="1"/>
</dbReference>
<evidence type="ECO:0000256" key="13">
    <source>
        <dbReference type="ARBA" id="ARBA00023027"/>
    </source>
</evidence>
<keyword evidence="12" id="KW-0408">Iron</keyword>
<dbReference type="GO" id="GO:0046210">
    <property type="term" value="P:nitric oxide catabolic process"/>
    <property type="evidence" value="ECO:0007669"/>
    <property type="project" value="TreeGrafter"/>
</dbReference>
<comment type="catalytic activity">
    <reaction evidence="14">
        <text>2 nitric oxide + NADH + 2 O2 = 2 nitrate + NAD(+) + H(+)</text>
        <dbReference type="Rhea" id="RHEA:19469"/>
        <dbReference type="ChEBI" id="CHEBI:15378"/>
        <dbReference type="ChEBI" id="CHEBI:15379"/>
        <dbReference type="ChEBI" id="CHEBI:16480"/>
        <dbReference type="ChEBI" id="CHEBI:17632"/>
        <dbReference type="ChEBI" id="CHEBI:57540"/>
        <dbReference type="ChEBI" id="CHEBI:57945"/>
        <dbReference type="EC" id="1.14.12.17"/>
    </reaction>
</comment>
<keyword evidence="6" id="KW-0349">Heme</keyword>
<keyword evidence="13" id="KW-0520">NAD</keyword>
<dbReference type="GO" id="GO:0071949">
    <property type="term" value="F:FAD binding"/>
    <property type="evidence" value="ECO:0007669"/>
    <property type="project" value="TreeGrafter"/>
</dbReference>
<evidence type="ECO:0000313" key="19">
    <source>
        <dbReference type="EMBL" id="KAK5527437.1"/>
    </source>
</evidence>
<dbReference type="AlphaFoldDB" id="A0AAV9PSG1"/>
<dbReference type="Pfam" id="PF00175">
    <property type="entry name" value="NAD_binding_1"/>
    <property type="match status" value="1"/>
</dbReference>
<dbReference type="Gene3D" id="1.10.490.10">
    <property type="entry name" value="Globins"/>
    <property type="match status" value="1"/>
</dbReference>
<evidence type="ECO:0000256" key="10">
    <source>
        <dbReference type="ARBA" id="ARBA00022857"/>
    </source>
</evidence>
<evidence type="ECO:0000256" key="14">
    <source>
        <dbReference type="ARBA" id="ARBA00048649"/>
    </source>
</evidence>
<gene>
    <name evidence="19" type="primary">YHB1</name>
    <name evidence="19" type="ORF">LTR25_011201</name>
</gene>
<dbReference type="GO" id="GO:0019825">
    <property type="term" value="F:oxygen binding"/>
    <property type="evidence" value="ECO:0007669"/>
    <property type="project" value="InterPro"/>
</dbReference>
<comment type="function">
    <text evidence="16">In the presence of oxygen and NADH, it has NADH oxidase activity, which leads to the generation of superoxide and H(2)O(2). Under anaerobic conditions, it also exhibits nitric oxide reductase and FAD reductase activities. However, all these reactions are much lower than NOD activity.</text>
</comment>
<evidence type="ECO:0000259" key="18">
    <source>
        <dbReference type="PROSITE" id="PS51384"/>
    </source>
</evidence>
<accession>A0AAV9PSG1</accession>
<comment type="catalytic activity">
    <reaction evidence="15">
        <text>2 nitric oxide + NADPH + 2 O2 = 2 nitrate + NADP(+) + H(+)</text>
        <dbReference type="Rhea" id="RHEA:19465"/>
        <dbReference type="ChEBI" id="CHEBI:15378"/>
        <dbReference type="ChEBI" id="CHEBI:15379"/>
        <dbReference type="ChEBI" id="CHEBI:16480"/>
        <dbReference type="ChEBI" id="CHEBI:17632"/>
        <dbReference type="ChEBI" id="CHEBI:57783"/>
        <dbReference type="ChEBI" id="CHEBI:58349"/>
        <dbReference type="EC" id="1.14.12.17"/>
    </reaction>
</comment>
<dbReference type="GO" id="GO:0009636">
    <property type="term" value="P:response to toxic substance"/>
    <property type="evidence" value="ECO:0007669"/>
    <property type="project" value="UniProtKB-KW"/>
</dbReference>
<keyword evidence="8" id="KW-0479">Metal-binding</keyword>
<dbReference type="InterPro" id="IPR009050">
    <property type="entry name" value="Globin-like_sf"/>
</dbReference>
<dbReference type="Gene3D" id="3.40.50.80">
    <property type="entry name" value="Nucleotide-binding domain of ferredoxin-NADP reductase (FNR) module"/>
    <property type="match status" value="1"/>
</dbReference>
<dbReference type="InterPro" id="IPR039261">
    <property type="entry name" value="FNR_nucleotide-bd"/>
</dbReference>
<dbReference type="Pfam" id="PF00042">
    <property type="entry name" value="Globin"/>
    <property type="match status" value="1"/>
</dbReference>
<comment type="cofactor">
    <cofactor evidence="2">
        <name>FAD</name>
        <dbReference type="ChEBI" id="CHEBI:57692"/>
    </cofactor>
</comment>
<dbReference type="GO" id="GO:0046872">
    <property type="term" value="F:metal ion binding"/>
    <property type="evidence" value="ECO:0007669"/>
    <property type="project" value="UniProtKB-KW"/>
</dbReference>
<feature type="domain" description="Globin" evidence="17">
    <location>
        <begin position="14"/>
        <end position="151"/>
    </location>
</feature>
<dbReference type="PROSITE" id="PS01033">
    <property type="entry name" value="GLOBIN"/>
    <property type="match status" value="1"/>
</dbReference>
<dbReference type="SUPFAM" id="SSF52343">
    <property type="entry name" value="Ferredoxin reductase-like, C-terminal NADP-linked domain"/>
    <property type="match status" value="1"/>
</dbReference>
<keyword evidence="11" id="KW-0560">Oxidoreductase</keyword>
<dbReference type="FunFam" id="1.10.490.10:FF:000003">
    <property type="entry name" value="Flavohemoprotein"/>
    <property type="match status" value="1"/>
</dbReference>
<evidence type="ECO:0000256" key="11">
    <source>
        <dbReference type="ARBA" id="ARBA00023002"/>
    </source>
</evidence>
<dbReference type="Gene3D" id="2.40.30.10">
    <property type="entry name" value="Translation factors"/>
    <property type="match status" value="1"/>
</dbReference>
<evidence type="ECO:0000256" key="12">
    <source>
        <dbReference type="ARBA" id="ARBA00023004"/>
    </source>
</evidence>
<evidence type="ECO:0000256" key="8">
    <source>
        <dbReference type="ARBA" id="ARBA00022723"/>
    </source>
</evidence>
<proteinExistence type="inferred from homology"/>
<dbReference type="InterPro" id="IPR001433">
    <property type="entry name" value="OxRdtase_FAD/NAD-bd"/>
</dbReference>
<evidence type="ECO:0000256" key="16">
    <source>
        <dbReference type="ARBA" id="ARBA00056398"/>
    </source>
</evidence>
<dbReference type="SUPFAM" id="SSF46458">
    <property type="entry name" value="Globin-like"/>
    <property type="match status" value="1"/>
</dbReference>
<evidence type="ECO:0000256" key="7">
    <source>
        <dbReference type="ARBA" id="ARBA00022630"/>
    </source>
</evidence>
<comment type="caution">
    <text evidence="19">The sequence shown here is derived from an EMBL/GenBank/DDBJ whole genome shotgun (WGS) entry which is preliminary data.</text>
</comment>
<comment type="similarity">
    <text evidence="3">In the C-terminal section; belongs to the flavoprotein pyridine nucleotide cytochrome reductase family.</text>
</comment>
<keyword evidence="7" id="KW-0285">Flavoprotein</keyword>
<dbReference type="EMBL" id="JAXLQG010000070">
    <property type="protein sequence ID" value="KAK5527437.1"/>
    <property type="molecule type" value="Genomic_DNA"/>
</dbReference>
<organism evidence="19 20">
    <name type="scientific">Vermiconidia calcicola</name>
    <dbReference type="NCBI Taxonomy" id="1690605"/>
    <lineage>
        <taxon>Eukaryota</taxon>
        <taxon>Fungi</taxon>
        <taxon>Dikarya</taxon>
        <taxon>Ascomycota</taxon>
        <taxon>Pezizomycotina</taxon>
        <taxon>Dothideomycetes</taxon>
        <taxon>Dothideomycetidae</taxon>
        <taxon>Mycosphaerellales</taxon>
        <taxon>Extremaceae</taxon>
        <taxon>Vermiconidia</taxon>
    </lineage>
</organism>
<dbReference type="SUPFAM" id="SSF63380">
    <property type="entry name" value="Riboflavin synthase domain-like"/>
    <property type="match status" value="1"/>
</dbReference>
<reference evidence="19 20" key="1">
    <citation type="submission" date="2023-06" db="EMBL/GenBank/DDBJ databases">
        <title>Black Yeasts Isolated from many extreme environments.</title>
        <authorList>
            <person name="Coleine C."/>
            <person name="Stajich J.E."/>
            <person name="Selbmann L."/>
        </authorList>
    </citation>
    <scope>NUCLEOTIDE SEQUENCE [LARGE SCALE GENOMIC DNA]</scope>
    <source>
        <strain evidence="19 20">CCFEE 5887</strain>
    </source>
</reference>
<dbReference type="EC" id="1.14.12.17" evidence="4"/>
<evidence type="ECO:0000256" key="3">
    <source>
        <dbReference type="ARBA" id="ARBA00006401"/>
    </source>
</evidence>
<dbReference type="CDD" id="cd06184">
    <property type="entry name" value="flavohem_like_fad_nad_binding"/>
    <property type="match status" value="1"/>
</dbReference>
<keyword evidence="9" id="KW-0274">FAD</keyword>
<evidence type="ECO:0000256" key="1">
    <source>
        <dbReference type="ARBA" id="ARBA00001970"/>
    </source>
</evidence>
<dbReference type="InterPro" id="IPR012292">
    <property type="entry name" value="Globin/Proto"/>
</dbReference>
<name>A0AAV9PSG1_9PEZI</name>
<dbReference type="InterPro" id="IPR000971">
    <property type="entry name" value="Globin"/>
</dbReference>
<evidence type="ECO:0000256" key="5">
    <source>
        <dbReference type="ARBA" id="ARBA00022575"/>
    </source>
</evidence>
<evidence type="ECO:0000256" key="9">
    <source>
        <dbReference type="ARBA" id="ARBA00022827"/>
    </source>
</evidence>
<evidence type="ECO:0000313" key="20">
    <source>
        <dbReference type="Proteomes" id="UP001345827"/>
    </source>
</evidence>
<dbReference type="Proteomes" id="UP001345827">
    <property type="component" value="Unassembled WGS sequence"/>
</dbReference>
<evidence type="ECO:0000256" key="2">
    <source>
        <dbReference type="ARBA" id="ARBA00001974"/>
    </source>
</evidence>
<evidence type="ECO:0000256" key="4">
    <source>
        <dbReference type="ARBA" id="ARBA00012229"/>
    </source>
</evidence>
<keyword evidence="5" id="KW-0216">Detoxification</keyword>
<dbReference type="GO" id="GO:0020037">
    <property type="term" value="F:heme binding"/>
    <property type="evidence" value="ECO:0007669"/>
    <property type="project" value="InterPro"/>
</dbReference>
<dbReference type="PANTHER" id="PTHR43396">
    <property type="entry name" value="FLAVOHEMOPROTEIN"/>
    <property type="match status" value="1"/>
</dbReference>
<dbReference type="GO" id="GO:0008941">
    <property type="term" value="F:nitric oxide dioxygenase NAD(P)H activity"/>
    <property type="evidence" value="ECO:0007669"/>
    <property type="project" value="UniProtKB-EC"/>
</dbReference>
<dbReference type="InterPro" id="IPR017927">
    <property type="entry name" value="FAD-bd_FR_type"/>
</dbReference>
<dbReference type="InterPro" id="IPR017938">
    <property type="entry name" value="Riboflavin_synthase-like_b-brl"/>
</dbReference>
<protein>
    <recommendedName>
        <fullName evidence="4">nitric oxide dioxygenase</fullName>
        <ecNumber evidence="4">1.14.12.17</ecNumber>
    </recommendedName>
</protein>
<dbReference type="FunFam" id="3.40.50.80:FF:000010">
    <property type="entry name" value="Flavohemoprotein"/>
    <property type="match status" value="1"/>
</dbReference>
<sequence length="406" mass="44811">MSSALFHSSPQRHELSPEHTAIVKSTAPVLAEHGIAITSHFYKRLLRNHPELRNVFNTAHQSTGGQSAALAHAVWSYAVNIDNLGALTRAVSRIGNKHASLSVSPDQYPVVGDNLLASIKEVLGDAVDQPVLDAWKAAYEQLADIFINFERGLYQKAELTPGGWTGWREFVIARKVHESDEIISFHRQTKDKRPLPAFKAGQYISVRVSVPELGVYQPRQYSLSNNAGESAKGELPAGRISNVLHAQFPEGAELEASMPFGDFTLDVDADTPVVLISGGVGITPMMSMLSTITWQRNKRPVMFIHATRNGRVHAMKDYLSQVMQDNPQVSRAIFYEEVDDSDTKGFNYDHEGRVVLDKIKDQAILPNADYYLCGPVPFMRAQQESLEALGVPSHRIHSEVFGSGAA</sequence>
<evidence type="ECO:0000256" key="15">
    <source>
        <dbReference type="ARBA" id="ARBA00049433"/>
    </source>
</evidence>
<evidence type="ECO:0000256" key="6">
    <source>
        <dbReference type="ARBA" id="ARBA00022617"/>
    </source>
</evidence>
<dbReference type="NCBIfam" id="NF009805">
    <property type="entry name" value="PRK13289.1"/>
    <property type="match status" value="1"/>
</dbReference>
<evidence type="ECO:0000259" key="17">
    <source>
        <dbReference type="PROSITE" id="PS01033"/>
    </source>
</evidence>
<dbReference type="PANTHER" id="PTHR43396:SF9">
    <property type="entry name" value="NITRIC OXIDE DIOXYGENASE"/>
    <property type="match status" value="1"/>
</dbReference>
<dbReference type="GO" id="GO:0071500">
    <property type="term" value="P:cellular response to nitrosative stress"/>
    <property type="evidence" value="ECO:0007669"/>
    <property type="project" value="TreeGrafter"/>
</dbReference>